<reference evidence="3" key="1">
    <citation type="journal article" date="2019" name="Int. J. Syst. Evol. Microbiol.">
        <title>The Global Catalogue of Microorganisms (GCM) 10K type strain sequencing project: providing services to taxonomists for standard genome sequencing and annotation.</title>
        <authorList>
            <consortium name="The Broad Institute Genomics Platform"/>
            <consortium name="The Broad Institute Genome Sequencing Center for Infectious Disease"/>
            <person name="Wu L."/>
            <person name="Ma J."/>
        </authorList>
    </citation>
    <scope>NUCLEOTIDE SEQUENCE [LARGE SCALE GENOMIC DNA]</scope>
    <source>
        <strain evidence="3">CECT 7649</strain>
    </source>
</reference>
<proteinExistence type="predicted"/>
<gene>
    <name evidence="2" type="ORF">ACFQSB_17850</name>
</gene>
<dbReference type="RefSeq" id="WP_380827690.1">
    <property type="nucleotide sequence ID" value="NZ_JBHTCG010000010.1"/>
</dbReference>
<accession>A0ABW2P382</accession>
<evidence type="ECO:0000256" key="1">
    <source>
        <dbReference type="SAM" id="Phobius"/>
    </source>
</evidence>
<evidence type="ECO:0000313" key="2">
    <source>
        <dbReference type="EMBL" id="MFC7384086.1"/>
    </source>
</evidence>
<name>A0ABW2P382_9ACTN</name>
<dbReference type="Proteomes" id="UP001596496">
    <property type="component" value="Unassembled WGS sequence"/>
</dbReference>
<sequence length="98" mass="10500">MYRPVQGLSWGLAGVTTAVVLYVLAVPLVVTLTLSLYTLVILMLWLPIAWLVIGVLGVAVSTVVLVRTPSPAALSWLSFCCGWALCPAVYLLVLLSRS</sequence>
<feature type="transmembrane region" description="Helical" evidence="1">
    <location>
        <begin position="12"/>
        <end position="37"/>
    </location>
</feature>
<comment type="caution">
    <text evidence="2">The sequence shown here is derived from an EMBL/GenBank/DDBJ whole genome shotgun (WGS) entry which is preliminary data.</text>
</comment>
<protein>
    <submittedName>
        <fullName evidence="2">Uncharacterized protein</fullName>
    </submittedName>
</protein>
<keyword evidence="1" id="KW-0812">Transmembrane</keyword>
<dbReference type="EMBL" id="JBHTCG010000010">
    <property type="protein sequence ID" value="MFC7384086.1"/>
    <property type="molecule type" value="Genomic_DNA"/>
</dbReference>
<evidence type="ECO:0000313" key="3">
    <source>
        <dbReference type="Proteomes" id="UP001596496"/>
    </source>
</evidence>
<keyword evidence="1" id="KW-0472">Membrane</keyword>
<organism evidence="2 3">
    <name type="scientific">Sphaerisporangium rhizosphaerae</name>
    <dbReference type="NCBI Taxonomy" id="2269375"/>
    <lineage>
        <taxon>Bacteria</taxon>
        <taxon>Bacillati</taxon>
        <taxon>Actinomycetota</taxon>
        <taxon>Actinomycetes</taxon>
        <taxon>Streptosporangiales</taxon>
        <taxon>Streptosporangiaceae</taxon>
        <taxon>Sphaerisporangium</taxon>
    </lineage>
</organism>
<feature type="transmembrane region" description="Helical" evidence="1">
    <location>
        <begin position="72"/>
        <end position="95"/>
    </location>
</feature>
<keyword evidence="3" id="KW-1185">Reference proteome</keyword>
<keyword evidence="1" id="KW-1133">Transmembrane helix</keyword>
<feature type="transmembrane region" description="Helical" evidence="1">
    <location>
        <begin position="44"/>
        <end position="66"/>
    </location>
</feature>